<organism evidence="1 2">
    <name type="scientific">Mycolicibacterium moriokaense</name>
    <dbReference type="NCBI Taxonomy" id="39691"/>
    <lineage>
        <taxon>Bacteria</taxon>
        <taxon>Bacillati</taxon>
        <taxon>Actinomycetota</taxon>
        <taxon>Actinomycetes</taxon>
        <taxon>Mycobacteriales</taxon>
        <taxon>Mycobacteriaceae</taxon>
        <taxon>Mycolicibacterium</taxon>
    </lineage>
</organism>
<accession>A0AAD1HBU0</accession>
<dbReference type="RefSeq" id="WP_083150901.1">
    <property type="nucleotide sequence ID" value="NZ_AP022560.1"/>
</dbReference>
<protein>
    <submittedName>
        <fullName evidence="1">Uncharacterized protein</fullName>
    </submittedName>
</protein>
<sequence>MASGGWLRTRQSKALLWSALVLSLVLGAGLVLVDRQGIDLDGPSLSDAQAAEQVIHAARQIVGAAHLQDATGGYSFMSCADENGPPYQATLYMNFRLLHSDWARYLDEVASAMIVYGWVDAPARAEHFGRKLTSGGVVAELQRNVDDPAFGTLRLYGECRNFGDHRNDNPAWTEVSL</sequence>
<keyword evidence="2" id="KW-1185">Reference proteome</keyword>
<dbReference type="Proteomes" id="UP000466681">
    <property type="component" value="Chromosome"/>
</dbReference>
<name>A0AAD1HBU0_9MYCO</name>
<dbReference type="KEGG" id="mmor:MMOR_33930"/>
<reference evidence="1 2" key="1">
    <citation type="journal article" date="2019" name="Emerg. Microbes Infect.">
        <title>Comprehensive subspecies identification of 175 nontuberculous mycobacteria species based on 7547 genomic profiles.</title>
        <authorList>
            <person name="Matsumoto Y."/>
            <person name="Kinjo T."/>
            <person name="Motooka D."/>
            <person name="Nabeya D."/>
            <person name="Jung N."/>
            <person name="Uechi K."/>
            <person name="Horii T."/>
            <person name="Iida T."/>
            <person name="Fujita J."/>
            <person name="Nakamura S."/>
        </authorList>
    </citation>
    <scope>NUCLEOTIDE SEQUENCE [LARGE SCALE GENOMIC DNA]</scope>
    <source>
        <strain evidence="1 2">JCM 6375</strain>
    </source>
</reference>
<evidence type="ECO:0000313" key="1">
    <source>
        <dbReference type="EMBL" id="BBX02457.1"/>
    </source>
</evidence>
<dbReference type="AlphaFoldDB" id="A0AAD1HBU0"/>
<proteinExistence type="predicted"/>
<gene>
    <name evidence="1" type="ORF">MMOR_33930</name>
</gene>
<evidence type="ECO:0000313" key="2">
    <source>
        <dbReference type="Proteomes" id="UP000466681"/>
    </source>
</evidence>
<dbReference type="EMBL" id="AP022560">
    <property type="protein sequence ID" value="BBX02457.1"/>
    <property type="molecule type" value="Genomic_DNA"/>
</dbReference>